<dbReference type="EMBL" id="PQXI01000215">
    <property type="protein sequence ID" value="TGO21493.1"/>
    <property type="molecule type" value="Genomic_DNA"/>
</dbReference>
<protein>
    <submittedName>
        <fullName evidence="3">Uncharacterized protein</fullName>
    </submittedName>
</protein>
<keyword evidence="2" id="KW-0472">Membrane</keyword>
<comment type="caution">
    <text evidence="3">The sequence shown here is derived from an EMBL/GenBank/DDBJ whole genome shotgun (WGS) entry which is preliminary data.</text>
</comment>
<accession>A0A4Z1FFT6</accession>
<dbReference type="AlphaFoldDB" id="A0A4Z1FFT6"/>
<evidence type="ECO:0000256" key="1">
    <source>
        <dbReference type="SAM" id="MobiDB-lite"/>
    </source>
</evidence>
<evidence type="ECO:0000256" key="2">
    <source>
        <dbReference type="SAM" id="Phobius"/>
    </source>
</evidence>
<keyword evidence="4" id="KW-1185">Reference proteome</keyword>
<gene>
    <name evidence="3" type="ORF">BPAE_0216g00050</name>
</gene>
<sequence>MEFSIQGTFELPPLPAGVTRSSGLRLVLQQNAKNPDTFGASTTSLRYDDYVTMAKSWKMPLRAIECTNALSLLFWSSVENTGGNPHLRSGDSCKHNLPEIENQRSLSTIVLAQRDSKLQYDMGKLQYEMALASKRDFSAMKTIAILGIVFLPGTFIASILSTTFLDFQNPSGLRAAVSPSFWIYWVVTIPVTLIILVFWYLWERKRDERFVRERNEREKTEDLTSEIGSEEYDLQPLQRARPLADYE</sequence>
<keyword evidence="2" id="KW-1133">Transmembrane helix</keyword>
<proteinExistence type="predicted"/>
<dbReference type="Gene3D" id="1.20.58.340">
    <property type="entry name" value="Magnesium transport protein CorA, transmembrane region"/>
    <property type="match status" value="1"/>
</dbReference>
<organism evidence="3 4">
    <name type="scientific">Botrytis paeoniae</name>
    <dbReference type="NCBI Taxonomy" id="278948"/>
    <lineage>
        <taxon>Eukaryota</taxon>
        <taxon>Fungi</taxon>
        <taxon>Dikarya</taxon>
        <taxon>Ascomycota</taxon>
        <taxon>Pezizomycotina</taxon>
        <taxon>Leotiomycetes</taxon>
        <taxon>Helotiales</taxon>
        <taxon>Sclerotiniaceae</taxon>
        <taxon>Botrytis</taxon>
    </lineage>
</organism>
<feature type="transmembrane region" description="Helical" evidence="2">
    <location>
        <begin position="143"/>
        <end position="162"/>
    </location>
</feature>
<reference evidence="3 4" key="1">
    <citation type="submission" date="2017-12" db="EMBL/GenBank/DDBJ databases">
        <title>Comparative genomics of Botrytis spp.</title>
        <authorList>
            <person name="Valero-Jimenez C.A."/>
            <person name="Tapia P."/>
            <person name="Veloso J."/>
            <person name="Silva-Moreno E."/>
            <person name="Staats M."/>
            <person name="Valdes J.H."/>
            <person name="Van Kan J.A.L."/>
        </authorList>
    </citation>
    <scope>NUCLEOTIDE SEQUENCE [LARGE SCALE GENOMIC DNA]</scope>
    <source>
        <strain evidence="3 4">Bp0003</strain>
    </source>
</reference>
<evidence type="ECO:0000313" key="4">
    <source>
        <dbReference type="Proteomes" id="UP000297910"/>
    </source>
</evidence>
<name>A0A4Z1FFT6_9HELO</name>
<keyword evidence="2" id="KW-0812">Transmembrane</keyword>
<dbReference type="Proteomes" id="UP000297910">
    <property type="component" value="Unassembled WGS sequence"/>
</dbReference>
<feature type="transmembrane region" description="Helical" evidence="2">
    <location>
        <begin position="182"/>
        <end position="202"/>
    </location>
</feature>
<evidence type="ECO:0000313" key="3">
    <source>
        <dbReference type="EMBL" id="TGO21493.1"/>
    </source>
</evidence>
<feature type="region of interest" description="Disordered" evidence="1">
    <location>
        <begin position="214"/>
        <end position="247"/>
    </location>
</feature>